<proteinExistence type="inferred from homology"/>
<gene>
    <name evidence="15" type="ORF">RM538_04865</name>
</gene>
<evidence type="ECO:0000313" key="16">
    <source>
        <dbReference type="Proteomes" id="UP001254488"/>
    </source>
</evidence>
<dbReference type="CDD" id="cd04818">
    <property type="entry name" value="PA_subtilisin_1"/>
    <property type="match status" value="1"/>
</dbReference>
<keyword evidence="4" id="KW-0964">Secreted</keyword>
<keyword evidence="6" id="KW-0479">Metal-binding</keyword>
<dbReference type="Pfam" id="PF02225">
    <property type="entry name" value="PA"/>
    <property type="match status" value="1"/>
</dbReference>
<keyword evidence="5" id="KW-0645">Protease</keyword>
<keyword evidence="11" id="KW-0865">Zymogen</keyword>
<dbReference type="Gene3D" id="3.10.170.10">
    <property type="match status" value="1"/>
</dbReference>
<dbReference type="InterPro" id="IPR026444">
    <property type="entry name" value="Secre_tail"/>
</dbReference>
<evidence type="ECO:0000256" key="9">
    <source>
        <dbReference type="ARBA" id="ARBA00022833"/>
    </source>
</evidence>
<evidence type="ECO:0000256" key="6">
    <source>
        <dbReference type="ARBA" id="ARBA00022723"/>
    </source>
</evidence>
<evidence type="ECO:0000256" key="11">
    <source>
        <dbReference type="ARBA" id="ARBA00023145"/>
    </source>
</evidence>
<evidence type="ECO:0000259" key="14">
    <source>
        <dbReference type="Pfam" id="PF18962"/>
    </source>
</evidence>
<evidence type="ECO:0000256" key="3">
    <source>
        <dbReference type="ARBA" id="ARBA00006006"/>
    </source>
</evidence>
<sequence length="874" mass="93570">MKKFYLLLALSCITMTQAQDFSSIINNYLSNNRSQLGLQAEDVSDIVIKSNAFSNSMQLENVYVNQRHQGVEVFNAIASFGIKNGQVVYSQVDFEENLSQRISILQPSVTKENAITLAASSLGLQSPSAISIVEQVSQFETVFSNGGISLENIPVKLVYQNIDGVLVLAWDLNIYLTDRSHWYSVRINAKTGELLDIHDWVSNCSFGEQPHSGHSEYSILRSNEAPINQLELNNAGTSSYRVFPIPFENPNDTPSQLVSNPENLVASPFGWHDTNGVAGAEFTRTKGNNVDAHDDTDGNNNVVFGPDGGPTLTFDFPYGLPQQPIDYLDAATTNLFYWNNIVHDVAYQYGFDEPSGNFQQNNYGNGGFQGDFVFAQSQDGGGLNNANFGTPPDGQNGVMQMFLWNAPGTVLGTLMTVNGGPFDGQYLAFDSNYGGAQLPITPITGDLVVMEDDDSGASTDPNDGCDTITNAAALNGNIAIVRRGECNFTDKVASAEAAGAIAVVVVNNVGTDPIPMGGTGTGIGIPAIMIYQEDGDPMIAALLGGGTTINATLQDDGSGDDPFQRDGDLDNVIIAHEYGHGISNRLTGGPQAAGCLQNAEQMGEGWSDYVGLVLTMKTGDQGEDIRSVGTYALGQGLLGSGFGDRVAPYSTDFAINDATYADTNSGTVSQPHGIGSVWATMLWDLTWAFVDQYGFDSDIYNGTGGNNIAFQLVMDGMKLQNCSPGFVSGRDAILEADELTNGGVNRCLIWEAFAARGLGAGASQGSSNNRFDQVENFDVPTGPNCTLGTEDKTSFENNFIIYPNPSNGNISIKSIVNVGDVTISIFDINGRQVFTQEADLQDVTNINASGLDAGVYVVRIFGGNYSHTNKIIIR</sequence>
<keyword evidence="8" id="KW-0378">Hydrolase</keyword>
<dbReference type="EMBL" id="JAVRHZ010000002">
    <property type="protein sequence ID" value="MDT0555324.1"/>
    <property type="molecule type" value="Genomic_DNA"/>
</dbReference>
<protein>
    <submittedName>
        <fullName evidence="15">T9SS-dependent M36 family metallopeptidase</fullName>
    </submittedName>
</protein>
<dbReference type="Gene3D" id="3.50.30.30">
    <property type="match status" value="1"/>
</dbReference>
<dbReference type="SUPFAM" id="SSF55486">
    <property type="entry name" value="Metalloproteases ('zincins'), catalytic domain"/>
    <property type="match status" value="1"/>
</dbReference>
<dbReference type="NCBIfam" id="NF038113">
    <property type="entry name" value="T9SSA_dep_M36"/>
    <property type="match status" value="1"/>
</dbReference>
<dbReference type="NCBIfam" id="TIGR04183">
    <property type="entry name" value="Por_Secre_tail"/>
    <property type="match status" value="1"/>
</dbReference>
<dbReference type="InterPro" id="IPR027268">
    <property type="entry name" value="Peptidase_M4/M1_CTD_sf"/>
</dbReference>
<evidence type="ECO:0000256" key="12">
    <source>
        <dbReference type="SAM" id="SignalP"/>
    </source>
</evidence>
<dbReference type="InterPro" id="IPR046450">
    <property type="entry name" value="PA_dom_sf"/>
</dbReference>
<comment type="caution">
    <text evidence="15">The sequence shown here is derived from an EMBL/GenBank/DDBJ whole genome shotgun (WGS) entry which is preliminary data.</text>
</comment>
<dbReference type="PANTHER" id="PTHR33478">
    <property type="entry name" value="EXTRACELLULAR METALLOPROTEINASE MEP"/>
    <property type="match status" value="1"/>
</dbReference>
<evidence type="ECO:0000256" key="10">
    <source>
        <dbReference type="ARBA" id="ARBA00023049"/>
    </source>
</evidence>
<evidence type="ECO:0000256" key="5">
    <source>
        <dbReference type="ARBA" id="ARBA00022670"/>
    </source>
</evidence>
<comment type="similarity">
    <text evidence="3">Belongs to the peptidase M36 family.</text>
</comment>
<dbReference type="PANTHER" id="PTHR33478:SF1">
    <property type="entry name" value="EXTRACELLULAR METALLOPROTEINASE MEP"/>
    <property type="match status" value="1"/>
</dbReference>
<name>A0ABU2YAW0_9FLAO</name>
<dbReference type="InterPro" id="IPR003137">
    <property type="entry name" value="PA_domain"/>
</dbReference>
<feature type="chain" id="PRO_5046353683" evidence="12">
    <location>
        <begin position="19"/>
        <end position="874"/>
    </location>
</feature>
<dbReference type="CDD" id="cd09596">
    <property type="entry name" value="M36"/>
    <property type="match status" value="1"/>
</dbReference>
<keyword evidence="9" id="KW-0862">Zinc</keyword>
<dbReference type="InterPro" id="IPR050371">
    <property type="entry name" value="Fungal_virulence_M36"/>
</dbReference>
<dbReference type="InterPro" id="IPR001842">
    <property type="entry name" value="Peptidase_M36"/>
</dbReference>
<accession>A0ABU2YAW0</accession>
<keyword evidence="16" id="KW-1185">Reference proteome</keyword>
<evidence type="ECO:0000256" key="7">
    <source>
        <dbReference type="ARBA" id="ARBA00022729"/>
    </source>
</evidence>
<dbReference type="Pfam" id="PF02128">
    <property type="entry name" value="Peptidase_M36"/>
    <property type="match status" value="1"/>
</dbReference>
<evidence type="ECO:0000256" key="8">
    <source>
        <dbReference type="ARBA" id="ARBA00022801"/>
    </source>
</evidence>
<feature type="signal peptide" evidence="12">
    <location>
        <begin position="1"/>
        <end position="18"/>
    </location>
</feature>
<dbReference type="Proteomes" id="UP001254488">
    <property type="component" value="Unassembled WGS sequence"/>
</dbReference>
<organism evidence="15 16">
    <name type="scientific">Patiriisocius hiemis</name>
    <dbReference type="NCBI Taxonomy" id="3075604"/>
    <lineage>
        <taxon>Bacteria</taxon>
        <taxon>Pseudomonadati</taxon>
        <taxon>Bacteroidota</taxon>
        <taxon>Flavobacteriia</taxon>
        <taxon>Flavobacteriales</taxon>
        <taxon>Flavobacteriaceae</taxon>
        <taxon>Patiriisocius</taxon>
    </lineage>
</organism>
<keyword evidence="7 12" id="KW-0732">Signal</keyword>
<evidence type="ECO:0000313" key="15">
    <source>
        <dbReference type="EMBL" id="MDT0555324.1"/>
    </source>
</evidence>
<dbReference type="Pfam" id="PF18962">
    <property type="entry name" value="Por_Secre_tail"/>
    <property type="match status" value="1"/>
</dbReference>
<comment type="subcellular location">
    <subcellularLocation>
        <location evidence="2">Secreted</location>
    </subcellularLocation>
</comment>
<keyword evidence="10" id="KW-0482">Metalloprotease</keyword>
<evidence type="ECO:0000256" key="1">
    <source>
        <dbReference type="ARBA" id="ARBA00001947"/>
    </source>
</evidence>
<dbReference type="RefSeq" id="WP_311332280.1">
    <property type="nucleotide sequence ID" value="NZ_JAVRHZ010000002.1"/>
</dbReference>
<dbReference type="SUPFAM" id="SSF52025">
    <property type="entry name" value="PA domain"/>
    <property type="match status" value="1"/>
</dbReference>
<evidence type="ECO:0000259" key="13">
    <source>
        <dbReference type="Pfam" id="PF02225"/>
    </source>
</evidence>
<reference evidence="15 16" key="1">
    <citation type="submission" date="2023-09" db="EMBL/GenBank/DDBJ databases">
        <authorList>
            <person name="Rey-Velasco X."/>
        </authorList>
    </citation>
    <scope>NUCLEOTIDE SEQUENCE [LARGE SCALE GENOMIC DNA]</scope>
    <source>
        <strain evidence="15 16">W242</strain>
    </source>
</reference>
<feature type="domain" description="PA" evidence="13">
    <location>
        <begin position="444"/>
        <end position="536"/>
    </location>
</feature>
<comment type="cofactor">
    <cofactor evidence="1">
        <name>Zn(2+)</name>
        <dbReference type="ChEBI" id="CHEBI:29105"/>
    </cofactor>
</comment>
<feature type="domain" description="Secretion system C-terminal sorting" evidence="14">
    <location>
        <begin position="801"/>
        <end position="873"/>
    </location>
</feature>
<dbReference type="Gene3D" id="1.10.390.10">
    <property type="entry name" value="Neutral Protease Domain 2"/>
    <property type="match status" value="1"/>
</dbReference>
<evidence type="ECO:0000256" key="2">
    <source>
        <dbReference type="ARBA" id="ARBA00004613"/>
    </source>
</evidence>
<evidence type="ECO:0000256" key="4">
    <source>
        <dbReference type="ARBA" id="ARBA00022525"/>
    </source>
</evidence>